<dbReference type="InterPro" id="IPR053228">
    <property type="entry name" value="Stereospecific_Lipase"/>
</dbReference>
<evidence type="ECO:0000313" key="1">
    <source>
        <dbReference type="EMBL" id="BBH17570.1"/>
    </source>
</evidence>
<dbReference type="Proteomes" id="UP000271573">
    <property type="component" value="Chromosome"/>
</dbReference>
<dbReference type="GO" id="GO:0016042">
    <property type="term" value="P:lipid catabolic process"/>
    <property type="evidence" value="ECO:0007669"/>
    <property type="project" value="InterPro"/>
</dbReference>
<dbReference type="Gene3D" id="3.40.50.1820">
    <property type="entry name" value="alpha/beta hydrolase"/>
    <property type="match status" value="1"/>
</dbReference>
<dbReference type="Pfam" id="PF01674">
    <property type="entry name" value="Lipase_2"/>
    <property type="match status" value="1"/>
</dbReference>
<dbReference type="RefSeq" id="WP_125568824.1">
    <property type="nucleotide sequence ID" value="NZ_AP019307.1"/>
</dbReference>
<dbReference type="OrthoDB" id="8871309at2"/>
<sequence length="362" mass="37973">MRSVCTPVAKLAVVAAVSTLVVGLLVGTTGAPALGSTARAWAPLTQAGPALSVPSASLTKAVACSGPFRGNNLEPVLLEPATGVTPTENYSWNWERVFTAQHRPWCAVTEPFHTLGDLQVGGEYVVYAIRRLHALTGRKIAVMGHSQGGQTMRWALRFWPDTRSMVDDVIGMAGDNHGTTLLDGFCVASLTTCTPQGWQQRSTSNYLRALNSVTETFAGISYTEIYSHNDEVVLPSTGPRPSSALHSGAGLITNVATQDLCPSDVYEHLAVGTIDPVTYALATDALSHPGPALPSRISRSACSQILMPGVSAAAAQQNLSLLGGLPNVLLVPVPFVNLGGAPQLSNEPALACYVYAGGCRGR</sequence>
<evidence type="ECO:0008006" key="3">
    <source>
        <dbReference type="Google" id="ProtNLM"/>
    </source>
</evidence>
<dbReference type="KEGG" id="nbe:Back2_18570"/>
<keyword evidence="2" id="KW-1185">Reference proteome</keyword>
<evidence type="ECO:0000313" key="2">
    <source>
        <dbReference type="Proteomes" id="UP000271573"/>
    </source>
</evidence>
<organism evidence="1 2">
    <name type="scientific">Nocardioides baekrokdamisoli</name>
    <dbReference type="NCBI Taxonomy" id="1804624"/>
    <lineage>
        <taxon>Bacteria</taxon>
        <taxon>Bacillati</taxon>
        <taxon>Actinomycetota</taxon>
        <taxon>Actinomycetes</taxon>
        <taxon>Propionibacteriales</taxon>
        <taxon>Nocardioidaceae</taxon>
        <taxon>Nocardioides</taxon>
    </lineage>
</organism>
<dbReference type="PANTHER" id="PTHR37574:SF1">
    <property type="entry name" value="LIPASE B"/>
    <property type="match status" value="1"/>
</dbReference>
<dbReference type="SUPFAM" id="SSF53474">
    <property type="entry name" value="alpha/beta-Hydrolases"/>
    <property type="match status" value="1"/>
</dbReference>
<dbReference type="GO" id="GO:0016787">
    <property type="term" value="F:hydrolase activity"/>
    <property type="evidence" value="ECO:0007669"/>
    <property type="project" value="InterPro"/>
</dbReference>
<dbReference type="AlphaFoldDB" id="A0A3G9IEZ7"/>
<protein>
    <recommendedName>
        <fullName evidence="3">Lipase</fullName>
    </recommendedName>
</protein>
<dbReference type="InterPro" id="IPR002918">
    <property type="entry name" value="Lipase_EstA/Esterase_EstB"/>
</dbReference>
<accession>A0A3G9IEZ7</accession>
<gene>
    <name evidence="1" type="ORF">Back2_18570</name>
</gene>
<dbReference type="EMBL" id="AP019307">
    <property type="protein sequence ID" value="BBH17570.1"/>
    <property type="molecule type" value="Genomic_DNA"/>
</dbReference>
<dbReference type="InterPro" id="IPR029058">
    <property type="entry name" value="AB_hydrolase_fold"/>
</dbReference>
<dbReference type="PANTHER" id="PTHR37574">
    <property type="entry name" value="LIPASE B"/>
    <property type="match status" value="1"/>
</dbReference>
<name>A0A3G9IEZ7_9ACTN</name>
<reference evidence="1 2" key="1">
    <citation type="submission" date="2018-11" db="EMBL/GenBank/DDBJ databases">
        <title>Complete genome sequence of Nocardioides baekrokdamisoli strain KCTC 39748.</title>
        <authorList>
            <person name="Kang S.W."/>
            <person name="Lee K.C."/>
            <person name="Kim K.K."/>
            <person name="Kim J.S."/>
            <person name="Kim D.S."/>
            <person name="Ko S.H."/>
            <person name="Yang S.H."/>
            <person name="Shin Y.K."/>
            <person name="Lee J.S."/>
        </authorList>
    </citation>
    <scope>NUCLEOTIDE SEQUENCE [LARGE SCALE GENOMIC DNA]</scope>
    <source>
        <strain evidence="1 2">KCTC 39748</strain>
    </source>
</reference>
<proteinExistence type="predicted"/>